<keyword evidence="3" id="KW-1185">Reference proteome</keyword>
<evidence type="ECO:0000313" key="3">
    <source>
        <dbReference type="Proteomes" id="UP000799771"/>
    </source>
</evidence>
<reference evidence="2" key="1">
    <citation type="journal article" date="2020" name="Stud. Mycol.">
        <title>101 Dothideomycetes genomes: a test case for predicting lifestyles and emergence of pathogens.</title>
        <authorList>
            <person name="Haridas S."/>
            <person name="Albert R."/>
            <person name="Binder M."/>
            <person name="Bloem J."/>
            <person name="Labutti K."/>
            <person name="Salamov A."/>
            <person name="Andreopoulos B."/>
            <person name="Baker S."/>
            <person name="Barry K."/>
            <person name="Bills G."/>
            <person name="Bluhm B."/>
            <person name="Cannon C."/>
            <person name="Castanera R."/>
            <person name="Culley D."/>
            <person name="Daum C."/>
            <person name="Ezra D."/>
            <person name="Gonzalez J."/>
            <person name="Henrissat B."/>
            <person name="Kuo A."/>
            <person name="Liang C."/>
            <person name="Lipzen A."/>
            <person name="Lutzoni F."/>
            <person name="Magnuson J."/>
            <person name="Mondo S."/>
            <person name="Nolan M."/>
            <person name="Ohm R."/>
            <person name="Pangilinan J."/>
            <person name="Park H.-J."/>
            <person name="Ramirez L."/>
            <person name="Alfaro M."/>
            <person name="Sun H."/>
            <person name="Tritt A."/>
            <person name="Yoshinaga Y."/>
            <person name="Zwiers L.-H."/>
            <person name="Turgeon B."/>
            <person name="Goodwin S."/>
            <person name="Spatafora J."/>
            <person name="Crous P."/>
            <person name="Grigoriev I."/>
        </authorList>
    </citation>
    <scope>NUCLEOTIDE SEQUENCE</scope>
    <source>
        <strain evidence="2">CBS 119687</strain>
    </source>
</reference>
<sequence>MSDTNKTPPPAPVLANKTGASGAAWSDAEKIAYLIVLCENEGKVEAKIAQAPIPAGRSVVSCKKLLWRLKEKHKDDIEKIKAGLPLVGDAAAAAPTTEEGEVTKKKGATPRKKQSATQKKRKSGAEGQDGDEDGEGSPKKKAVRKKKGEKEEVKVEEEVKTEEDEG</sequence>
<dbReference type="Proteomes" id="UP000799771">
    <property type="component" value="Unassembled WGS sequence"/>
</dbReference>
<organism evidence="2 3">
    <name type="scientific">Dothidotthia symphoricarpi CBS 119687</name>
    <dbReference type="NCBI Taxonomy" id="1392245"/>
    <lineage>
        <taxon>Eukaryota</taxon>
        <taxon>Fungi</taxon>
        <taxon>Dikarya</taxon>
        <taxon>Ascomycota</taxon>
        <taxon>Pezizomycotina</taxon>
        <taxon>Dothideomycetes</taxon>
        <taxon>Pleosporomycetidae</taxon>
        <taxon>Pleosporales</taxon>
        <taxon>Dothidotthiaceae</taxon>
        <taxon>Dothidotthia</taxon>
    </lineage>
</organism>
<protein>
    <submittedName>
        <fullName evidence="2">Uncharacterized protein</fullName>
    </submittedName>
</protein>
<dbReference type="OrthoDB" id="3796724at2759"/>
<dbReference type="AlphaFoldDB" id="A0A6A6AS76"/>
<feature type="compositionally biased region" description="Low complexity" evidence="1">
    <location>
        <begin position="82"/>
        <end position="97"/>
    </location>
</feature>
<dbReference type="EMBL" id="ML977497">
    <property type="protein sequence ID" value="KAF2134650.1"/>
    <property type="molecule type" value="Genomic_DNA"/>
</dbReference>
<feature type="compositionally biased region" description="Basic and acidic residues" evidence="1">
    <location>
        <begin position="148"/>
        <end position="158"/>
    </location>
</feature>
<feature type="compositionally biased region" description="Basic residues" evidence="1">
    <location>
        <begin position="105"/>
        <end position="122"/>
    </location>
</feature>
<gene>
    <name evidence="2" type="ORF">P153DRAFT_427311</name>
</gene>
<name>A0A6A6AS76_9PLEO</name>
<evidence type="ECO:0000256" key="1">
    <source>
        <dbReference type="SAM" id="MobiDB-lite"/>
    </source>
</evidence>
<dbReference type="GeneID" id="54413090"/>
<proteinExistence type="predicted"/>
<feature type="region of interest" description="Disordered" evidence="1">
    <location>
        <begin position="81"/>
        <end position="166"/>
    </location>
</feature>
<accession>A0A6A6AS76</accession>
<evidence type="ECO:0000313" key="2">
    <source>
        <dbReference type="EMBL" id="KAF2134650.1"/>
    </source>
</evidence>
<feature type="region of interest" description="Disordered" evidence="1">
    <location>
        <begin position="1"/>
        <end position="21"/>
    </location>
</feature>
<dbReference type="RefSeq" id="XP_033529037.1">
    <property type="nucleotide sequence ID" value="XM_033672658.1"/>
</dbReference>